<dbReference type="NCBIfam" id="TIGR02937">
    <property type="entry name" value="sigma70-ECF"/>
    <property type="match status" value="1"/>
</dbReference>
<dbReference type="InterPro" id="IPR007624">
    <property type="entry name" value="RNA_pol_sigma70_r3"/>
</dbReference>
<proteinExistence type="inferred from homology"/>
<evidence type="ECO:0000256" key="4">
    <source>
        <dbReference type="ARBA" id="ARBA00023125"/>
    </source>
</evidence>
<dbReference type="Gene3D" id="1.10.601.10">
    <property type="entry name" value="RNA Polymerase Primary Sigma Factor"/>
    <property type="match status" value="1"/>
</dbReference>
<dbReference type="Pfam" id="PF00140">
    <property type="entry name" value="Sigma70_r1_2"/>
    <property type="match status" value="1"/>
</dbReference>
<evidence type="ECO:0000259" key="7">
    <source>
        <dbReference type="PROSITE" id="PS00716"/>
    </source>
</evidence>
<dbReference type="InterPro" id="IPR007127">
    <property type="entry name" value="RNA_pol_sigma_70_r1_1"/>
</dbReference>
<dbReference type="Proteomes" id="UP000034086">
    <property type="component" value="Unassembled WGS sequence"/>
</dbReference>
<dbReference type="InterPro" id="IPR042189">
    <property type="entry name" value="RNA_pol_sigma_70_r1_1_sf"/>
</dbReference>
<feature type="region of interest" description="Disordered" evidence="6">
    <location>
        <begin position="276"/>
        <end position="304"/>
    </location>
</feature>
<dbReference type="AlphaFoldDB" id="A0A0G1M5M0"/>
<dbReference type="GO" id="GO:0003677">
    <property type="term" value="F:DNA binding"/>
    <property type="evidence" value="ECO:0007669"/>
    <property type="project" value="UniProtKB-KW"/>
</dbReference>
<keyword evidence="4" id="KW-0238">DNA-binding</keyword>
<dbReference type="Gene3D" id="1.10.220.120">
    <property type="entry name" value="Sigma-70 factor, region 1.1"/>
    <property type="match status" value="1"/>
</dbReference>
<sequence length="381" mass="44011">MAVNIERELQITDPLQELIEQARKDKTIFLENILEHLPDAEETQLDQVISQIEDSGIEIIEIVDREDKDGDRKKFDSSDEDDILGIYLTEASQTPLLTKEEEVLLCKRMERGKNARAVFSNGKLLSKSEREKLLAKIQDGKDAYDHLASANQRLVINIAKRYMGQGVKFLDLIQEGNYGLMRAIKKFDYKKGNRFATYAWFWIRQAISRSVRNDGRTIRIPVNFGGQIGTVYKTKSILEQRLGREATDEEIAEEMEESLQRVRELIRYSQFTVSLDEPTDDQDEDESALKDFVPDKTSPSPDAKTEREILAKNVNELLGVLDPREELIIRLRRGLGGREIHTLNEVGKRFGLTRERIRQIEDSALRKLEKEAKKRELQEFL</sequence>
<feature type="domain" description="RNA polymerase sigma-70" evidence="7">
    <location>
        <begin position="342"/>
        <end position="368"/>
    </location>
</feature>
<dbReference type="EMBL" id="LCKQ01000018">
    <property type="protein sequence ID" value="KKU03556.1"/>
    <property type="molecule type" value="Genomic_DNA"/>
</dbReference>
<evidence type="ECO:0000256" key="3">
    <source>
        <dbReference type="ARBA" id="ARBA00023082"/>
    </source>
</evidence>
<feature type="compositionally biased region" description="Acidic residues" evidence="6">
    <location>
        <begin position="277"/>
        <end position="286"/>
    </location>
</feature>
<dbReference type="CDD" id="cd06171">
    <property type="entry name" value="Sigma70_r4"/>
    <property type="match status" value="1"/>
</dbReference>
<dbReference type="SUPFAM" id="SSF88946">
    <property type="entry name" value="Sigma2 domain of RNA polymerase sigma factors"/>
    <property type="match status" value="1"/>
</dbReference>
<keyword evidence="5" id="KW-0804">Transcription</keyword>
<comment type="similarity">
    <text evidence="1">Belongs to the sigma-70 factor family.</text>
</comment>
<protein>
    <submittedName>
        <fullName evidence="8">RNA polymerase sigma factor</fullName>
    </submittedName>
</protein>
<evidence type="ECO:0000256" key="1">
    <source>
        <dbReference type="ARBA" id="ARBA00007788"/>
    </source>
</evidence>
<dbReference type="Pfam" id="PF04539">
    <property type="entry name" value="Sigma70_r3"/>
    <property type="match status" value="1"/>
</dbReference>
<dbReference type="InterPro" id="IPR050239">
    <property type="entry name" value="Sigma-70_RNA_pol_init_factors"/>
</dbReference>
<keyword evidence="2" id="KW-0805">Transcription regulation</keyword>
<dbReference type="InterPro" id="IPR014284">
    <property type="entry name" value="RNA_pol_sigma-70_dom"/>
</dbReference>
<dbReference type="Pfam" id="PF04542">
    <property type="entry name" value="Sigma70_r2"/>
    <property type="match status" value="1"/>
</dbReference>
<evidence type="ECO:0000256" key="6">
    <source>
        <dbReference type="SAM" id="MobiDB-lite"/>
    </source>
</evidence>
<dbReference type="InterPro" id="IPR013324">
    <property type="entry name" value="RNA_pol_sigma_r3/r4-like"/>
</dbReference>
<dbReference type="GO" id="GO:0006352">
    <property type="term" value="P:DNA-templated transcription initiation"/>
    <property type="evidence" value="ECO:0007669"/>
    <property type="project" value="InterPro"/>
</dbReference>
<reference evidence="8 9" key="1">
    <citation type="journal article" date="2015" name="Nature">
        <title>rRNA introns, odd ribosomes, and small enigmatic genomes across a large radiation of phyla.</title>
        <authorList>
            <person name="Brown C.T."/>
            <person name="Hug L.A."/>
            <person name="Thomas B.C."/>
            <person name="Sharon I."/>
            <person name="Castelle C.J."/>
            <person name="Singh A."/>
            <person name="Wilkins M.J."/>
            <person name="Williams K.H."/>
            <person name="Banfield J.F."/>
        </authorList>
    </citation>
    <scope>NUCLEOTIDE SEQUENCE [LARGE SCALE GENOMIC DNA]</scope>
</reference>
<dbReference type="InterPro" id="IPR009042">
    <property type="entry name" value="RNA_pol_sigma70_r1_2"/>
</dbReference>
<dbReference type="Pfam" id="PF03979">
    <property type="entry name" value="Sigma70_r1_1"/>
    <property type="match status" value="1"/>
</dbReference>
<gene>
    <name evidence="8" type="ORF">UX03_C0018G0014</name>
</gene>
<evidence type="ECO:0000313" key="9">
    <source>
        <dbReference type="Proteomes" id="UP000034086"/>
    </source>
</evidence>
<dbReference type="PROSITE" id="PS00716">
    <property type="entry name" value="SIGMA70_2"/>
    <property type="match status" value="1"/>
</dbReference>
<dbReference type="PRINTS" id="PR00046">
    <property type="entry name" value="SIGMA70FCT"/>
</dbReference>
<dbReference type="PANTHER" id="PTHR30603">
    <property type="entry name" value="RNA POLYMERASE SIGMA FACTOR RPO"/>
    <property type="match status" value="1"/>
</dbReference>
<dbReference type="PATRIC" id="fig|1618598.3.peg.465"/>
<dbReference type="Pfam" id="PF04545">
    <property type="entry name" value="Sigma70_r4"/>
    <property type="match status" value="1"/>
</dbReference>
<dbReference type="InterPro" id="IPR007627">
    <property type="entry name" value="RNA_pol_sigma70_r2"/>
</dbReference>
<comment type="caution">
    <text evidence="8">The sequence shown here is derived from an EMBL/GenBank/DDBJ whole genome shotgun (WGS) entry which is preliminary data.</text>
</comment>
<keyword evidence="3" id="KW-0731">Sigma factor</keyword>
<dbReference type="Gene3D" id="1.10.10.10">
    <property type="entry name" value="Winged helix-like DNA-binding domain superfamily/Winged helix DNA-binding domain"/>
    <property type="match status" value="2"/>
</dbReference>
<dbReference type="PANTHER" id="PTHR30603:SF60">
    <property type="entry name" value="RNA POLYMERASE SIGMA FACTOR RPOD"/>
    <property type="match status" value="1"/>
</dbReference>
<accession>A0A0G1M5M0</accession>
<dbReference type="GO" id="GO:0016987">
    <property type="term" value="F:sigma factor activity"/>
    <property type="evidence" value="ECO:0007669"/>
    <property type="project" value="UniProtKB-KW"/>
</dbReference>
<dbReference type="InterPro" id="IPR013325">
    <property type="entry name" value="RNA_pol_sigma_r2"/>
</dbReference>
<name>A0A0G1M5M0_9BACT</name>
<evidence type="ECO:0000256" key="2">
    <source>
        <dbReference type="ARBA" id="ARBA00023015"/>
    </source>
</evidence>
<dbReference type="InterPro" id="IPR036388">
    <property type="entry name" value="WH-like_DNA-bd_sf"/>
</dbReference>
<dbReference type="InterPro" id="IPR000943">
    <property type="entry name" value="RNA_pol_sigma70"/>
</dbReference>
<organism evidence="8 9">
    <name type="scientific">Candidatus Woesebacteria bacterium GW2011_GWE1_45_18</name>
    <dbReference type="NCBI Taxonomy" id="1618598"/>
    <lineage>
        <taxon>Bacteria</taxon>
        <taxon>Candidatus Woeseibacteriota</taxon>
    </lineage>
</organism>
<dbReference type="InterPro" id="IPR007630">
    <property type="entry name" value="RNA_pol_sigma70_r4"/>
</dbReference>
<dbReference type="SUPFAM" id="SSF88659">
    <property type="entry name" value="Sigma3 and sigma4 domains of RNA polymerase sigma factors"/>
    <property type="match status" value="2"/>
</dbReference>
<evidence type="ECO:0000313" key="8">
    <source>
        <dbReference type="EMBL" id="KKU03556.1"/>
    </source>
</evidence>
<evidence type="ECO:0000256" key="5">
    <source>
        <dbReference type="ARBA" id="ARBA00023163"/>
    </source>
</evidence>